<dbReference type="AlphaFoldDB" id="A0A5B0KVU2"/>
<reference evidence="2 3" key="1">
    <citation type="submission" date="2019-07" db="EMBL/GenBank/DDBJ databases">
        <title>Genome sequencing of the stress-tolerant strain Azospirillum brasilense Az19.</title>
        <authorList>
            <person name="Maroniche G.A."/>
            <person name="Garcia J.E."/>
            <person name="Pagnussat L."/>
            <person name="Amenta M."/>
            <person name="Creus C.M."/>
        </authorList>
    </citation>
    <scope>NUCLEOTIDE SEQUENCE [LARGE SCALE GENOMIC DNA]</scope>
    <source>
        <strain evidence="2 3">Az19</strain>
    </source>
</reference>
<name>A0A5B0KVU2_9PROT</name>
<feature type="region of interest" description="Disordered" evidence="1">
    <location>
        <begin position="28"/>
        <end position="50"/>
    </location>
</feature>
<organism evidence="2 3">
    <name type="scientific">Azospirillum argentinense</name>
    <dbReference type="NCBI Taxonomy" id="2970906"/>
    <lineage>
        <taxon>Bacteria</taxon>
        <taxon>Pseudomonadati</taxon>
        <taxon>Pseudomonadota</taxon>
        <taxon>Alphaproteobacteria</taxon>
        <taxon>Rhodospirillales</taxon>
        <taxon>Azospirillaceae</taxon>
        <taxon>Azospirillum</taxon>
    </lineage>
</organism>
<protein>
    <submittedName>
        <fullName evidence="2">Uncharacterized protein</fullName>
    </submittedName>
</protein>
<evidence type="ECO:0000313" key="2">
    <source>
        <dbReference type="EMBL" id="KAA1055054.1"/>
    </source>
</evidence>
<evidence type="ECO:0000256" key="1">
    <source>
        <dbReference type="SAM" id="MobiDB-lite"/>
    </source>
</evidence>
<accession>A0A5B0KVU2</accession>
<dbReference type="Proteomes" id="UP000325333">
    <property type="component" value="Unassembled WGS sequence"/>
</dbReference>
<comment type="caution">
    <text evidence="2">The sequence shown here is derived from an EMBL/GenBank/DDBJ whole genome shotgun (WGS) entry which is preliminary data.</text>
</comment>
<dbReference type="EMBL" id="VEWN01000007">
    <property type="protein sequence ID" value="KAA1055054.1"/>
    <property type="molecule type" value="Genomic_DNA"/>
</dbReference>
<evidence type="ECO:0000313" key="3">
    <source>
        <dbReference type="Proteomes" id="UP000325333"/>
    </source>
</evidence>
<gene>
    <name evidence="2" type="ORF">FH063_005616</name>
</gene>
<proteinExistence type="predicted"/>
<sequence length="50" mass="5531">MAFIRSPRSAVHQDLPFDKKRFNELLLPGPALAPPGSLRKTTFGSPRRVG</sequence>